<dbReference type="Pfam" id="PF00560">
    <property type="entry name" value="LRR_1"/>
    <property type="match status" value="1"/>
</dbReference>
<gene>
    <name evidence="3" type="ORF">C8P64_1975</name>
</gene>
<dbReference type="PANTHER" id="PTHR48051">
    <property type="match status" value="1"/>
</dbReference>
<dbReference type="PANTHER" id="PTHR48051:SF1">
    <property type="entry name" value="RAS SUPPRESSOR PROTEIN 1"/>
    <property type="match status" value="1"/>
</dbReference>
<name>A0A2T6AI33_9FLAO</name>
<dbReference type="AlphaFoldDB" id="A0A2T6AI33"/>
<dbReference type="InterPro" id="IPR032675">
    <property type="entry name" value="LRR_dom_sf"/>
</dbReference>
<dbReference type="Pfam" id="PF13855">
    <property type="entry name" value="LRR_8"/>
    <property type="match status" value="1"/>
</dbReference>
<dbReference type="SMART" id="SM00369">
    <property type="entry name" value="LRR_TYP"/>
    <property type="match status" value="3"/>
</dbReference>
<evidence type="ECO:0000256" key="2">
    <source>
        <dbReference type="ARBA" id="ARBA00022737"/>
    </source>
</evidence>
<keyword evidence="4" id="KW-1185">Reference proteome</keyword>
<dbReference type="InterPro" id="IPR001611">
    <property type="entry name" value="Leu-rich_rpt"/>
</dbReference>
<dbReference type="Proteomes" id="UP000244174">
    <property type="component" value="Unassembled WGS sequence"/>
</dbReference>
<protein>
    <submittedName>
        <fullName evidence="3">Leucine rich repeat (LRR) protein</fullName>
    </submittedName>
</protein>
<reference evidence="3 4" key="1">
    <citation type="submission" date="2018-04" db="EMBL/GenBank/DDBJ databases">
        <title>Genomic Encyclopedia of Archaeal and Bacterial Type Strains, Phase II (KMG-II): from individual species to whole genera.</title>
        <authorList>
            <person name="Goeker M."/>
        </authorList>
    </citation>
    <scope>NUCLEOTIDE SEQUENCE [LARGE SCALE GENOMIC DNA]</scope>
    <source>
        <strain evidence="3 4">DSM 23082</strain>
    </source>
</reference>
<dbReference type="EMBL" id="QBKQ01000002">
    <property type="protein sequence ID" value="PTX43447.1"/>
    <property type="molecule type" value="Genomic_DNA"/>
</dbReference>
<evidence type="ECO:0000313" key="4">
    <source>
        <dbReference type="Proteomes" id="UP000244174"/>
    </source>
</evidence>
<dbReference type="GO" id="GO:0005737">
    <property type="term" value="C:cytoplasm"/>
    <property type="evidence" value="ECO:0007669"/>
    <property type="project" value="TreeGrafter"/>
</dbReference>
<keyword evidence="2" id="KW-0677">Repeat</keyword>
<dbReference type="PROSITE" id="PS51450">
    <property type="entry name" value="LRR"/>
    <property type="match status" value="3"/>
</dbReference>
<sequence>MIEWTLIFLFILSHFLYYLNWDVSSEIYFNDNENPFVSKNQSFIIVFGIENQPKLENNYFSNNEIQIPENGILLTSSNKEEFKQRYKFPIVGTGNKFKTSHFEQYACYGKQNHKFNYVVGTISNQRDIDYEYRDSIGDILCKKLNKEEIHSNLKSGYKEGNYLDQKDVFINYANLTKLPEGVLELKNLEYLNVHSNKLNKIPEDIMNFPKLKKLSIGYNNINKIPDWIGSLKNLKSLSVNGNNLKKLPDTLLTLRKLEYLLIRENDFDEMKIDEIIKPFKNKGIQVQFE</sequence>
<accession>A0A2T6AI33</accession>
<proteinExistence type="predicted"/>
<comment type="caution">
    <text evidence="3">The sequence shown here is derived from an EMBL/GenBank/DDBJ whole genome shotgun (WGS) entry which is preliminary data.</text>
</comment>
<organism evidence="3 4">
    <name type="scientific">Christiangramia gaetbulicola</name>
    <dbReference type="NCBI Taxonomy" id="703340"/>
    <lineage>
        <taxon>Bacteria</taxon>
        <taxon>Pseudomonadati</taxon>
        <taxon>Bacteroidota</taxon>
        <taxon>Flavobacteriia</taxon>
        <taxon>Flavobacteriales</taxon>
        <taxon>Flavobacteriaceae</taxon>
        <taxon>Christiangramia</taxon>
    </lineage>
</organism>
<dbReference type="InterPro" id="IPR050216">
    <property type="entry name" value="LRR_domain-containing"/>
</dbReference>
<dbReference type="Gene3D" id="3.80.10.10">
    <property type="entry name" value="Ribonuclease Inhibitor"/>
    <property type="match status" value="1"/>
</dbReference>
<evidence type="ECO:0000256" key="1">
    <source>
        <dbReference type="ARBA" id="ARBA00022614"/>
    </source>
</evidence>
<evidence type="ECO:0000313" key="3">
    <source>
        <dbReference type="EMBL" id="PTX43447.1"/>
    </source>
</evidence>
<dbReference type="SMART" id="SM00364">
    <property type="entry name" value="LRR_BAC"/>
    <property type="match status" value="3"/>
</dbReference>
<dbReference type="SUPFAM" id="SSF52058">
    <property type="entry name" value="L domain-like"/>
    <property type="match status" value="1"/>
</dbReference>
<keyword evidence="1" id="KW-0433">Leucine-rich repeat</keyword>
<dbReference type="InterPro" id="IPR003591">
    <property type="entry name" value="Leu-rich_rpt_typical-subtyp"/>
</dbReference>